<dbReference type="Proteomes" id="UP000229612">
    <property type="component" value="Unassembled WGS sequence"/>
</dbReference>
<reference evidence="3" key="1">
    <citation type="submission" date="2017-09" db="EMBL/GenBank/DDBJ databases">
        <title>Depth-based differentiation of microbial function through sediment-hosted aquifers and enrichment of novel symbionts in the deep terrestrial subsurface.</title>
        <authorList>
            <person name="Probst A.J."/>
            <person name="Ladd B."/>
            <person name="Jarett J.K."/>
            <person name="Geller-Mcgrath D.E."/>
            <person name="Sieber C.M.K."/>
            <person name="Emerson J.B."/>
            <person name="Anantharaman K."/>
            <person name="Thomas B.C."/>
            <person name="Malmstrom R."/>
            <person name="Stieglmeier M."/>
            <person name="Klingl A."/>
            <person name="Woyke T."/>
            <person name="Ryan C.M."/>
            <person name="Banfield J.F."/>
        </authorList>
    </citation>
    <scope>NUCLEOTIDE SEQUENCE [LARGE SCALE GENOMIC DNA]</scope>
</reference>
<dbReference type="AlphaFoldDB" id="A0A2H0UHW8"/>
<dbReference type="Gene3D" id="3.40.50.410">
    <property type="entry name" value="von Willebrand factor, type A domain"/>
    <property type="match status" value="1"/>
</dbReference>
<dbReference type="EMBL" id="PFBG01000015">
    <property type="protein sequence ID" value="PIR85989.1"/>
    <property type="molecule type" value="Genomic_DNA"/>
</dbReference>
<dbReference type="InterPro" id="IPR002035">
    <property type="entry name" value="VWF_A"/>
</dbReference>
<dbReference type="PROSITE" id="PS50234">
    <property type="entry name" value="VWFA"/>
    <property type="match status" value="1"/>
</dbReference>
<dbReference type="InterPro" id="IPR036465">
    <property type="entry name" value="vWFA_dom_sf"/>
</dbReference>
<comment type="caution">
    <text evidence="2">The sequence shown here is derived from an EMBL/GenBank/DDBJ whole genome shotgun (WGS) entry which is preliminary data.</text>
</comment>
<dbReference type="SUPFAM" id="SSF53300">
    <property type="entry name" value="vWA-like"/>
    <property type="match status" value="1"/>
</dbReference>
<feature type="non-terminal residue" evidence="2">
    <location>
        <position position="1"/>
    </location>
</feature>
<name>A0A2H0UHW8_9BACT</name>
<dbReference type="CDD" id="cd00198">
    <property type="entry name" value="vWFA"/>
    <property type="match status" value="1"/>
</dbReference>
<dbReference type="Pfam" id="PF00092">
    <property type="entry name" value="VWA"/>
    <property type="match status" value="1"/>
</dbReference>
<proteinExistence type="predicted"/>
<dbReference type="PANTHER" id="PTHR24020:SF84">
    <property type="entry name" value="VWFA DOMAIN-CONTAINING PROTEIN"/>
    <property type="match status" value="1"/>
</dbReference>
<protein>
    <recommendedName>
        <fullName evidence="1">VWFA domain-containing protein</fullName>
    </recommendedName>
</protein>
<sequence length="408" mass="43518">VDCGGGCVRICSFSVQEPTVKWSRAFRVTDGMYNAVGYVENTNREAASPEIKYKFTLLDAAGVIKEVSGTTILPPDGEYPIFEGRIATGSRIPTRTFLEIEPVEVWQPATAGREQFSVVSRELLGADARPRLDATLRNNELEEVKEVEVVATIFNAEGTALASSRTFVDNFAPRSDLELFFTWPEPIATTLRSCEVPTDVLVAIDVSGSMNNDQADPPEPLTSVKEAAARFINRLGENDQSGLVTFASGATLENQLTTANDLVSTAVGAISIDPSEESGFTNTGEGLLAAANELTSPRHNENARKVMVILTDGLATAPGETEEAEAFALDAATSARGAGIDIYSIGLGESVKMEFVSALSSTPEQSFQAISSGDVDRIYQTITSSLCEQGAAVIDIVPKSTSGFVPLR</sequence>
<dbReference type="InterPro" id="IPR050525">
    <property type="entry name" value="ECM_Assembly_Org"/>
</dbReference>
<feature type="domain" description="VWFA" evidence="1">
    <location>
        <begin position="199"/>
        <end position="386"/>
    </location>
</feature>
<accession>A0A2H0UHW8</accession>
<evidence type="ECO:0000313" key="3">
    <source>
        <dbReference type="Proteomes" id="UP000229612"/>
    </source>
</evidence>
<evidence type="ECO:0000313" key="2">
    <source>
        <dbReference type="EMBL" id="PIR85989.1"/>
    </source>
</evidence>
<dbReference type="SMART" id="SM00327">
    <property type="entry name" value="VWA"/>
    <property type="match status" value="1"/>
</dbReference>
<organism evidence="2 3">
    <name type="scientific">Candidatus Kaiserbacteria bacterium CG10_big_fil_rev_8_21_14_0_10_44_10</name>
    <dbReference type="NCBI Taxonomy" id="1974606"/>
    <lineage>
        <taxon>Bacteria</taxon>
        <taxon>Candidatus Kaiseribacteriota</taxon>
    </lineage>
</organism>
<evidence type="ECO:0000259" key="1">
    <source>
        <dbReference type="PROSITE" id="PS50234"/>
    </source>
</evidence>
<gene>
    <name evidence="2" type="ORF">COU14_01440</name>
</gene>
<dbReference type="PANTHER" id="PTHR24020">
    <property type="entry name" value="COLLAGEN ALPHA"/>
    <property type="match status" value="1"/>
</dbReference>